<gene>
    <name evidence="1" type="primary">ORF12336</name>
</gene>
<dbReference type="EMBL" id="HACG01004184">
    <property type="protein sequence ID" value="CEK51049.1"/>
    <property type="molecule type" value="Transcribed_RNA"/>
</dbReference>
<accession>A0A0B6Y4I6</accession>
<protein>
    <submittedName>
        <fullName evidence="1">Uncharacterized protein</fullName>
    </submittedName>
</protein>
<name>A0A0B6Y4I6_9EUPU</name>
<reference evidence="1" key="1">
    <citation type="submission" date="2014-12" db="EMBL/GenBank/DDBJ databases">
        <title>Insight into the proteome of Arion vulgaris.</title>
        <authorList>
            <person name="Aradska J."/>
            <person name="Bulat T."/>
            <person name="Smidak R."/>
            <person name="Sarate P."/>
            <person name="Gangsoo J."/>
            <person name="Sialana F."/>
            <person name="Bilban M."/>
            <person name="Lubec G."/>
        </authorList>
    </citation>
    <scope>NUCLEOTIDE SEQUENCE</scope>
    <source>
        <tissue evidence="1">Skin</tissue>
    </source>
</reference>
<organism evidence="1">
    <name type="scientific">Arion vulgaris</name>
    <dbReference type="NCBI Taxonomy" id="1028688"/>
    <lineage>
        <taxon>Eukaryota</taxon>
        <taxon>Metazoa</taxon>
        <taxon>Spiralia</taxon>
        <taxon>Lophotrochozoa</taxon>
        <taxon>Mollusca</taxon>
        <taxon>Gastropoda</taxon>
        <taxon>Heterobranchia</taxon>
        <taxon>Euthyneura</taxon>
        <taxon>Panpulmonata</taxon>
        <taxon>Eupulmonata</taxon>
        <taxon>Stylommatophora</taxon>
        <taxon>Helicina</taxon>
        <taxon>Arionoidea</taxon>
        <taxon>Arionidae</taxon>
        <taxon>Arion</taxon>
    </lineage>
</organism>
<evidence type="ECO:0000313" key="1">
    <source>
        <dbReference type="EMBL" id="CEK51049.1"/>
    </source>
</evidence>
<feature type="non-terminal residue" evidence="1">
    <location>
        <position position="77"/>
    </location>
</feature>
<proteinExistence type="predicted"/>
<dbReference type="AlphaFoldDB" id="A0A0B6Y4I6"/>
<sequence length="77" mass="8763">MIEHGAHKKGALSLSTFIIIIGNIAENSSTRVYSTKYADNKELCVRKKSITVTNSRIQDAFTKLDKWTDMTIMRRKS</sequence>